<evidence type="ECO:0000313" key="3">
    <source>
        <dbReference type="Proteomes" id="UP001596111"/>
    </source>
</evidence>
<comment type="caution">
    <text evidence="2">The sequence shown here is derived from an EMBL/GenBank/DDBJ whole genome shotgun (WGS) entry which is preliminary data.</text>
</comment>
<sequence>MPTWLVAIGIAVALAVHVALLLRPGTYVTSAGALAFAALVIVAKHLGVVRWPRRQAQDPDSASAHEDETSP</sequence>
<gene>
    <name evidence="2" type="ORF">ACFPPB_13530</name>
</gene>
<name>A0ABW0SYH4_9GAMM</name>
<dbReference type="Proteomes" id="UP001596111">
    <property type="component" value="Unassembled WGS sequence"/>
</dbReference>
<evidence type="ECO:0000256" key="1">
    <source>
        <dbReference type="SAM" id="Phobius"/>
    </source>
</evidence>
<protein>
    <submittedName>
        <fullName evidence="2">Uncharacterized protein</fullName>
    </submittedName>
</protein>
<keyword evidence="1" id="KW-1133">Transmembrane helix</keyword>
<feature type="transmembrane region" description="Helical" evidence="1">
    <location>
        <begin position="31"/>
        <end position="49"/>
    </location>
</feature>
<keyword evidence="1" id="KW-0472">Membrane</keyword>
<reference evidence="3" key="1">
    <citation type="journal article" date="2019" name="Int. J. Syst. Evol. Microbiol.">
        <title>The Global Catalogue of Microorganisms (GCM) 10K type strain sequencing project: providing services to taxonomists for standard genome sequencing and annotation.</title>
        <authorList>
            <consortium name="The Broad Institute Genomics Platform"/>
            <consortium name="The Broad Institute Genome Sequencing Center for Infectious Disease"/>
            <person name="Wu L."/>
            <person name="Ma J."/>
        </authorList>
    </citation>
    <scope>NUCLEOTIDE SEQUENCE [LARGE SCALE GENOMIC DNA]</scope>
    <source>
        <strain evidence="3">CGMCC 1.13587</strain>
    </source>
</reference>
<dbReference type="EMBL" id="JBHSNG010000014">
    <property type="protein sequence ID" value="MFC5582139.1"/>
    <property type="molecule type" value="Genomic_DNA"/>
</dbReference>
<keyword evidence="3" id="KW-1185">Reference proteome</keyword>
<proteinExistence type="predicted"/>
<evidence type="ECO:0000313" key="2">
    <source>
        <dbReference type="EMBL" id="MFC5582139.1"/>
    </source>
</evidence>
<organism evidence="2 3">
    <name type="scientific">Rhodanobacter terrae</name>
    <dbReference type="NCBI Taxonomy" id="418647"/>
    <lineage>
        <taxon>Bacteria</taxon>
        <taxon>Pseudomonadati</taxon>
        <taxon>Pseudomonadota</taxon>
        <taxon>Gammaproteobacteria</taxon>
        <taxon>Lysobacterales</taxon>
        <taxon>Rhodanobacteraceae</taxon>
        <taxon>Rhodanobacter</taxon>
    </lineage>
</organism>
<keyword evidence="1" id="KW-0812">Transmembrane</keyword>
<accession>A0ABW0SYH4</accession>
<dbReference type="RefSeq" id="WP_377327936.1">
    <property type="nucleotide sequence ID" value="NZ_JBHSNG010000014.1"/>
</dbReference>